<protein>
    <submittedName>
        <fullName evidence="9">Cytochrome c oxidase subunit 3 family protein</fullName>
    </submittedName>
</protein>
<dbReference type="PANTHER" id="PTHR11403:SF6">
    <property type="entry name" value="NITRIC OXIDE REDUCTASE SUBUNIT E"/>
    <property type="match status" value="1"/>
</dbReference>
<keyword evidence="5 7" id="KW-0472">Membrane</keyword>
<evidence type="ECO:0000256" key="1">
    <source>
        <dbReference type="ARBA" id="ARBA00004141"/>
    </source>
</evidence>
<dbReference type="EMBL" id="JANRMI010000003">
    <property type="protein sequence ID" value="MDG0817264.1"/>
    <property type="molecule type" value="Genomic_DNA"/>
</dbReference>
<gene>
    <name evidence="9" type="ORF">NWE73_12860</name>
</gene>
<name>A0ABT6DMW6_9BACT</name>
<dbReference type="Pfam" id="PF00510">
    <property type="entry name" value="COX3"/>
    <property type="match status" value="1"/>
</dbReference>
<evidence type="ECO:0000256" key="2">
    <source>
        <dbReference type="ARBA" id="ARBA00010581"/>
    </source>
</evidence>
<evidence type="ECO:0000256" key="7">
    <source>
        <dbReference type="SAM" id="Phobius"/>
    </source>
</evidence>
<dbReference type="InterPro" id="IPR024791">
    <property type="entry name" value="Cyt_c/ubiquinol_Oxase_su3"/>
</dbReference>
<dbReference type="InterPro" id="IPR035973">
    <property type="entry name" value="Cyt_c_oxidase_su3-like_sf"/>
</dbReference>
<feature type="domain" description="Heme-copper oxidase subunit III family profile" evidence="8">
    <location>
        <begin position="1"/>
        <end position="221"/>
    </location>
</feature>
<dbReference type="PANTHER" id="PTHR11403">
    <property type="entry name" value="CYTOCHROME C OXIDASE SUBUNIT III"/>
    <property type="match status" value="1"/>
</dbReference>
<evidence type="ECO:0000259" key="8">
    <source>
        <dbReference type="PROSITE" id="PS50253"/>
    </source>
</evidence>
<keyword evidence="3 6" id="KW-0812">Transmembrane</keyword>
<reference evidence="9" key="1">
    <citation type="submission" date="2022-08" db="EMBL/GenBank/DDBJ databases">
        <title>Novel Bdellovibrio Species Isolated from Svalbard: Designation Bdellovibrio svalbardensis.</title>
        <authorList>
            <person name="Mitchell R.J."/>
            <person name="Choi S.Y."/>
        </authorList>
    </citation>
    <scope>NUCLEOTIDE SEQUENCE</scope>
    <source>
        <strain evidence="9">PAP01</strain>
    </source>
</reference>
<sequence length="221" mass="25119">MSTDNTHGGTHTAHVSHHFKDATQEYDSGKQGIWLFMVTEILMFGAILVGYGIFHVLYPAMFAEGAKELDWKLGFINTLVLIFSSFTMAISIQLIQRNKTKQAAIALATTILCGAIFMVIKYFEWTHKFHLGFYPGRYLDLAKTGAEHANLGMYFGFYFCMTGLHGLHVLIGMGLIAWLLIRTIRGDFHSQYWIPVEGVGIFWHIVDLIWIFLFPLLYLVG</sequence>
<feature type="transmembrane region" description="Helical" evidence="7">
    <location>
        <begin position="201"/>
        <end position="220"/>
    </location>
</feature>
<proteinExistence type="inferred from homology"/>
<feature type="transmembrane region" description="Helical" evidence="7">
    <location>
        <begin position="74"/>
        <end position="92"/>
    </location>
</feature>
<dbReference type="InterPro" id="IPR000298">
    <property type="entry name" value="Cyt_c_oxidase-like_su3"/>
</dbReference>
<keyword evidence="10" id="KW-1185">Reference proteome</keyword>
<dbReference type="SUPFAM" id="SSF81452">
    <property type="entry name" value="Cytochrome c oxidase subunit III-like"/>
    <property type="match status" value="1"/>
</dbReference>
<comment type="similarity">
    <text evidence="2 6">Belongs to the cytochrome c oxidase subunit 3 family.</text>
</comment>
<feature type="transmembrane region" description="Helical" evidence="7">
    <location>
        <begin position="104"/>
        <end position="123"/>
    </location>
</feature>
<feature type="transmembrane region" description="Helical" evidence="7">
    <location>
        <begin position="33"/>
        <end position="54"/>
    </location>
</feature>
<dbReference type="Gene3D" id="1.20.120.80">
    <property type="entry name" value="Cytochrome c oxidase, subunit III, four-helix bundle"/>
    <property type="match status" value="1"/>
</dbReference>
<evidence type="ECO:0000256" key="4">
    <source>
        <dbReference type="ARBA" id="ARBA00022989"/>
    </source>
</evidence>
<evidence type="ECO:0000313" key="10">
    <source>
        <dbReference type="Proteomes" id="UP001152321"/>
    </source>
</evidence>
<evidence type="ECO:0000256" key="3">
    <source>
        <dbReference type="ARBA" id="ARBA00022692"/>
    </source>
</evidence>
<feature type="transmembrane region" description="Helical" evidence="7">
    <location>
        <begin position="155"/>
        <end position="181"/>
    </location>
</feature>
<accession>A0ABT6DMW6</accession>
<organism evidence="9 10">
    <name type="scientific">Bdellovibrio svalbardensis</name>
    <dbReference type="NCBI Taxonomy" id="2972972"/>
    <lineage>
        <taxon>Bacteria</taxon>
        <taxon>Pseudomonadati</taxon>
        <taxon>Bdellovibrionota</taxon>
        <taxon>Bdellovibrionia</taxon>
        <taxon>Bdellovibrionales</taxon>
        <taxon>Pseudobdellovibrionaceae</taxon>
        <taxon>Bdellovibrio</taxon>
    </lineage>
</organism>
<evidence type="ECO:0000256" key="6">
    <source>
        <dbReference type="RuleBase" id="RU003376"/>
    </source>
</evidence>
<keyword evidence="4 7" id="KW-1133">Transmembrane helix</keyword>
<comment type="caution">
    <text evidence="9">The sequence shown here is derived from an EMBL/GenBank/DDBJ whole genome shotgun (WGS) entry which is preliminary data.</text>
</comment>
<dbReference type="InterPro" id="IPR013833">
    <property type="entry name" value="Cyt_c_oxidase_su3_a-hlx"/>
</dbReference>
<comment type="subcellular location">
    <subcellularLocation>
        <location evidence="6">Cell membrane</location>
        <topology evidence="6">Multi-pass membrane protein</topology>
    </subcellularLocation>
    <subcellularLocation>
        <location evidence="1">Membrane</location>
        <topology evidence="1">Multi-pass membrane protein</topology>
    </subcellularLocation>
</comment>
<dbReference type="RefSeq" id="WP_277578739.1">
    <property type="nucleotide sequence ID" value="NZ_JANRMI010000003.1"/>
</dbReference>
<dbReference type="Proteomes" id="UP001152321">
    <property type="component" value="Unassembled WGS sequence"/>
</dbReference>
<evidence type="ECO:0000256" key="5">
    <source>
        <dbReference type="ARBA" id="ARBA00023136"/>
    </source>
</evidence>
<dbReference type="PROSITE" id="PS50253">
    <property type="entry name" value="COX3"/>
    <property type="match status" value="1"/>
</dbReference>
<dbReference type="CDD" id="cd02862">
    <property type="entry name" value="NorE_like"/>
    <property type="match status" value="1"/>
</dbReference>
<evidence type="ECO:0000313" key="9">
    <source>
        <dbReference type="EMBL" id="MDG0817264.1"/>
    </source>
</evidence>